<dbReference type="SUPFAM" id="SSF56655">
    <property type="entry name" value="Carbohydrate phosphatase"/>
    <property type="match status" value="1"/>
</dbReference>
<dbReference type="Pfam" id="PF00459">
    <property type="entry name" value="Inositol_P"/>
    <property type="match status" value="1"/>
</dbReference>
<sequence>MWQMMKVKDLIRDLLNVGEKGANVARIIRSEHTLLELLVQEKIGEQKNERFVQDFKTLADVLVQQIVYHDLSQKFPGIKDSIYGEESNKFTNALGESINVEILSSPAETADLLCKVLNGNEQAANLLAKVVHEDVSYYPEDKIDKMKNLEIKEEDIGIWIDPIDSTAQYIGGEVGIPNNQGFVRHGLQCACVLIGVYSKLTGLPIGGIINQPFASQNPQTGRWLSSCQWGLNLEGCRMFSVTDTPEHITNSHQILLTSASDTVETKDKFSQVYTIHHAAGAGYKLLCVIQGLADAYVLSKNSTFKWDMCAPHAILLSLGGGVISYKSLCELAQNNLSSNKKFVECQIIYSREDNSENLGSKNWCNSDGIVAYRSIEALQRLVSAVKTC</sequence>
<dbReference type="OrthoDB" id="9977309at2759"/>
<dbReference type="FunFam" id="4.10.460.10:FF:000001">
    <property type="entry name" value="Inositol polyphosphate 1-phosphatase"/>
    <property type="match status" value="1"/>
</dbReference>
<organism evidence="3 4">
    <name type="scientific">Mytilus coruscus</name>
    <name type="common">Sea mussel</name>
    <dbReference type="NCBI Taxonomy" id="42192"/>
    <lineage>
        <taxon>Eukaryota</taxon>
        <taxon>Metazoa</taxon>
        <taxon>Spiralia</taxon>
        <taxon>Lophotrochozoa</taxon>
        <taxon>Mollusca</taxon>
        <taxon>Bivalvia</taxon>
        <taxon>Autobranchia</taxon>
        <taxon>Pteriomorphia</taxon>
        <taxon>Mytilida</taxon>
        <taxon>Mytiloidea</taxon>
        <taxon>Mytilidae</taxon>
        <taxon>Mytilinae</taxon>
        <taxon>Mytilus</taxon>
    </lineage>
</organism>
<comment type="similarity">
    <text evidence="1">Belongs to the inositol monophosphatase superfamily.</text>
</comment>
<evidence type="ECO:0000256" key="1">
    <source>
        <dbReference type="ARBA" id="ARBA00009759"/>
    </source>
</evidence>
<feature type="binding site" evidence="2">
    <location>
        <position position="161"/>
    </location>
    <ligand>
        <name>Mg(2+)</name>
        <dbReference type="ChEBI" id="CHEBI:18420"/>
        <label>1</label>
        <note>catalytic</note>
    </ligand>
</feature>
<keyword evidence="2" id="KW-0479">Metal-binding</keyword>
<dbReference type="InterPro" id="IPR050725">
    <property type="entry name" value="CysQ/Inositol_MonoPase"/>
</dbReference>
<dbReference type="PROSITE" id="PS00630">
    <property type="entry name" value="IMP_2"/>
    <property type="match status" value="1"/>
</dbReference>
<dbReference type="GO" id="GO:0046854">
    <property type="term" value="P:phosphatidylinositol phosphate biosynthetic process"/>
    <property type="evidence" value="ECO:0007669"/>
    <property type="project" value="InterPro"/>
</dbReference>
<name>A0A6J8DIA5_MYTCO</name>
<dbReference type="PANTHER" id="PTHR43028:SF3">
    <property type="entry name" value="INOSITOL POLYPHOSPHATE 1-PHOSPHATASE"/>
    <property type="match status" value="1"/>
</dbReference>
<proteinExistence type="inferred from homology"/>
<keyword evidence="4" id="KW-1185">Reference proteome</keyword>
<dbReference type="EMBL" id="CACVKT020007264">
    <property type="protein sequence ID" value="CAC5406740.1"/>
    <property type="molecule type" value="Genomic_DNA"/>
</dbReference>
<dbReference type="EC" id="3.1.3.57" evidence="3"/>
<evidence type="ECO:0000256" key="2">
    <source>
        <dbReference type="PIRSR" id="PIRSR600760-2"/>
    </source>
</evidence>
<reference evidence="3 4" key="1">
    <citation type="submission" date="2020-06" db="EMBL/GenBank/DDBJ databases">
        <authorList>
            <person name="Li R."/>
            <person name="Bekaert M."/>
        </authorList>
    </citation>
    <scope>NUCLEOTIDE SEQUENCE [LARGE SCALE GENOMIC DNA]</scope>
    <source>
        <strain evidence="4">wild</strain>
    </source>
</reference>
<keyword evidence="2" id="KW-0460">Magnesium</keyword>
<dbReference type="InterPro" id="IPR020550">
    <property type="entry name" value="Inositol_monophosphatase_CS"/>
</dbReference>
<protein>
    <submittedName>
        <fullName evidence="3">INPP1</fullName>
        <ecNumber evidence="3">3.1.3.57</ecNumber>
    </submittedName>
</protein>
<evidence type="ECO:0000313" key="3">
    <source>
        <dbReference type="EMBL" id="CAC5406740.1"/>
    </source>
</evidence>
<dbReference type="Gene3D" id="3.40.190.80">
    <property type="match status" value="1"/>
</dbReference>
<dbReference type="Proteomes" id="UP000507470">
    <property type="component" value="Unassembled WGS sequence"/>
</dbReference>
<comment type="cofactor">
    <cofactor evidence="2">
        <name>Mg(2+)</name>
        <dbReference type="ChEBI" id="CHEBI:18420"/>
    </cofactor>
</comment>
<feature type="binding site" evidence="2">
    <location>
        <position position="85"/>
    </location>
    <ligand>
        <name>Mg(2+)</name>
        <dbReference type="ChEBI" id="CHEBI:18420"/>
        <label>1</label>
        <note>catalytic</note>
    </ligand>
</feature>
<accession>A0A6J8DIA5</accession>
<dbReference type="InterPro" id="IPR000760">
    <property type="entry name" value="Inositol_monophosphatase-like"/>
</dbReference>
<gene>
    <name evidence="3" type="ORF">MCOR_40284</name>
</gene>
<dbReference type="PANTHER" id="PTHR43028">
    <property type="entry name" value="3'(2'),5'-BISPHOSPHATE NUCLEOTIDASE 1"/>
    <property type="match status" value="1"/>
</dbReference>
<evidence type="ECO:0000313" key="4">
    <source>
        <dbReference type="Proteomes" id="UP000507470"/>
    </source>
</evidence>
<dbReference type="InterPro" id="IPR044897">
    <property type="entry name" value="INPP1_dom_1"/>
</dbReference>
<feature type="binding site" evidence="2">
    <location>
        <position position="164"/>
    </location>
    <ligand>
        <name>Mg(2+)</name>
        <dbReference type="ChEBI" id="CHEBI:18420"/>
        <label>1</label>
        <note>catalytic</note>
    </ligand>
</feature>
<keyword evidence="3" id="KW-0378">Hydrolase</keyword>
<dbReference type="GO" id="GO:0004441">
    <property type="term" value="F:inositol-1,4-bisphosphate 1-phosphatase activity"/>
    <property type="evidence" value="ECO:0007669"/>
    <property type="project" value="UniProtKB-EC"/>
</dbReference>
<dbReference type="Gene3D" id="4.10.460.10">
    <property type="entry name" value="Inositol Polyphosphate 1-phosphatase, domain 1"/>
    <property type="match status" value="1"/>
</dbReference>
<dbReference type="AlphaFoldDB" id="A0A6J8DIA5"/>
<dbReference type="GO" id="GO:0046872">
    <property type="term" value="F:metal ion binding"/>
    <property type="evidence" value="ECO:0007669"/>
    <property type="project" value="UniProtKB-KW"/>
</dbReference>
<feature type="binding site" evidence="2">
    <location>
        <position position="163"/>
    </location>
    <ligand>
        <name>Mg(2+)</name>
        <dbReference type="ChEBI" id="CHEBI:18420"/>
        <label>1</label>
        <note>catalytic</note>
    </ligand>
</feature>
<feature type="binding site" evidence="2">
    <location>
        <position position="307"/>
    </location>
    <ligand>
        <name>Mg(2+)</name>
        <dbReference type="ChEBI" id="CHEBI:18420"/>
        <label>1</label>
        <note>catalytic</note>
    </ligand>
</feature>
<dbReference type="Gene3D" id="3.30.540.10">
    <property type="entry name" value="Fructose-1,6-Bisphosphatase, subunit A, domain 1"/>
    <property type="match status" value="1"/>
</dbReference>